<evidence type="ECO:0000313" key="3">
    <source>
        <dbReference type="Proteomes" id="UP000241474"/>
    </source>
</evidence>
<dbReference type="SUPFAM" id="SSF56112">
    <property type="entry name" value="Protein kinase-like (PK-like)"/>
    <property type="match status" value="1"/>
</dbReference>
<dbReference type="PROSITE" id="PS50011">
    <property type="entry name" value="PROTEIN_KINASE_DOM"/>
    <property type="match status" value="1"/>
</dbReference>
<name>A0A0G2Y1A4_MIMIV</name>
<dbReference type="InterPro" id="IPR000719">
    <property type="entry name" value="Prot_kinase_dom"/>
</dbReference>
<protein>
    <submittedName>
        <fullName evidence="2">Putative serine/threonine-protein kinase</fullName>
    </submittedName>
</protein>
<sequence>MSTLIDNHIEHLSKLSDKKICRILRIKPSKDIDKNDLITKLILDHYYGKPRLGNIIVIKSLQNGGVRNWEFNLEEIDSNNRQLDSTIPWNNDYSLREIQNTLNHRYNNINQDLVDLLSVDDMNNSLNTDFLKKFYTYFYIGNYNRDKLCQTMKTFAKSTKKVTSNGITKNKTVGKGAAGIAFLAETNSGSFEFVIKAMNNVKQYRNKSLDIGTILYKSELPLRSNVKNNHLEYLATDVMRTVELRYPGYSGYNAFISNEGLLYLNSANDNFTNQTIMHIVLNRILTQYDNDHFIYQFDAFFCENRSGLKRGTSTLTNKITLGKTNSTNVKQTDGYNIMEFANAGSLDAILDDWSKSINIDSNYETLLFMFNDIFVQILKTLKILQQPKFAFVHGDLKTKNIFVKTDGQINLPNGQVFPRYVYKIADYDKSSITWNGIRFHNSGNLGTNIIGKLYDNLNTLDLTSTVDSNYYYLTNICPFIESCTSIINGIELESIPIRYLPIPFYSSIDVYSFVTSMLCHKIFHNFVDYCLVRSIDNEITNILKHLFTETDLNIVMDHINNTFNSNKKLDLTKYGKIISIIKNNHIGLRKNINKIYDIYGIKLHMKETRTIVPNIILSANQNICLDKCKLNTCNIIQSTRYNRLSDQCYWKSTNSETQELHISDSDQIDREIDSDEQKQIIENLFNDIKQQSKK</sequence>
<evidence type="ECO:0000313" key="2">
    <source>
        <dbReference type="EMBL" id="AKI79465.1"/>
    </source>
</evidence>
<dbReference type="GO" id="GO:0005524">
    <property type="term" value="F:ATP binding"/>
    <property type="evidence" value="ECO:0007669"/>
    <property type="project" value="InterPro"/>
</dbReference>
<accession>A0A0G2Y1A4</accession>
<dbReference type="GO" id="GO:0004674">
    <property type="term" value="F:protein serine/threonine kinase activity"/>
    <property type="evidence" value="ECO:0007669"/>
    <property type="project" value="TreeGrafter"/>
</dbReference>
<dbReference type="Proteomes" id="UP000241474">
    <property type="component" value="Segment"/>
</dbReference>
<dbReference type="InterPro" id="IPR008271">
    <property type="entry name" value="Ser/Thr_kinase_AS"/>
</dbReference>
<evidence type="ECO:0000259" key="1">
    <source>
        <dbReference type="PROSITE" id="PS50011"/>
    </source>
</evidence>
<dbReference type="PANTHER" id="PTHR24361">
    <property type="entry name" value="MITOGEN-ACTIVATED KINASE KINASE KINASE"/>
    <property type="match status" value="1"/>
</dbReference>
<dbReference type="EMBL" id="KM982401">
    <property type="protein sequence ID" value="AKI79465.1"/>
    <property type="molecule type" value="Genomic_DNA"/>
</dbReference>
<dbReference type="Gene3D" id="1.10.510.10">
    <property type="entry name" value="Transferase(Phosphotransferase) domain 1"/>
    <property type="match status" value="1"/>
</dbReference>
<dbReference type="PROSITE" id="PS00108">
    <property type="entry name" value="PROTEIN_KINASE_ST"/>
    <property type="match status" value="1"/>
</dbReference>
<reference evidence="2 3" key="1">
    <citation type="submission" date="2014-10" db="EMBL/GenBank/DDBJ databases">
        <title>Pan-genome analysis of Brazilian lineage A amoebal mimiviruses.</title>
        <authorList>
            <person name="Assis F.L."/>
            <person name="Abrahao J.S."/>
            <person name="Kroon E.G."/>
            <person name="Dornas F.P."/>
            <person name="Andrade K.R."/>
            <person name="Borato P.V.M."/>
            <person name="Pilotto M.R."/>
            <person name="Benamar S."/>
            <person name="LaScola B."/>
            <person name="Colson P."/>
        </authorList>
    </citation>
    <scope>NUCLEOTIDE SEQUENCE [LARGE SCALE GENOMIC DNA]</scope>
    <source>
        <strain evidence="2 3">Oyster</strain>
    </source>
</reference>
<proteinExistence type="predicted"/>
<keyword evidence="2" id="KW-0808">Transferase</keyword>
<feature type="domain" description="Protein kinase" evidence="1">
    <location>
        <begin position="167"/>
        <end position="548"/>
    </location>
</feature>
<dbReference type="InterPro" id="IPR011009">
    <property type="entry name" value="Kinase-like_dom_sf"/>
</dbReference>
<organism evidence="2 3">
    <name type="scientific">Acanthamoeba polyphaga mimivirus</name>
    <name type="common">APMV</name>
    <dbReference type="NCBI Taxonomy" id="212035"/>
    <lineage>
        <taxon>Viruses</taxon>
        <taxon>Varidnaviria</taxon>
        <taxon>Bamfordvirae</taxon>
        <taxon>Nucleocytoviricota</taxon>
        <taxon>Megaviricetes</taxon>
        <taxon>Imitervirales</taxon>
        <taxon>Mimiviridae</taxon>
        <taxon>Megamimivirinae</taxon>
        <taxon>Mimivirus</taxon>
        <taxon>Mimivirus bradfordmassiliense</taxon>
    </lineage>
</organism>
<keyword evidence="2" id="KW-0418">Kinase</keyword>
<organismHost>
    <name type="scientific">Acanthamoeba polyphaga</name>
    <name type="common">Amoeba</name>
    <dbReference type="NCBI Taxonomy" id="5757"/>
</organismHost>
<dbReference type="InterPro" id="IPR053235">
    <property type="entry name" value="Ser_Thr_kinase"/>
</dbReference>